<feature type="compositionally biased region" description="Polar residues" evidence="1">
    <location>
        <begin position="1"/>
        <end position="10"/>
    </location>
</feature>
<gene>
    <name evidence="2" type="ORF">SSLN_LOCUS990</name>
</gene>
<dbReference type="Proteomes" id="UP000275846">
    <property type="component" value="Unassembled WGS sequence"/>
</dbReference>
<feature type="compositionally biased region" description="Basic and acidic residues" evidence="1">
    <location>
        <begin position="11"/>
        <end position="29"/>
    </location>
</feature>
<sequence>MEETSLTSSSGREEISIFVEEKLDDHRDLSSTSSLLPKGAETTSDQNKCPLDVTDEEIVDEFQNLFRLQKRRENTSVLKNPDFSPTIQENSSLTDKSPKERTNSLDTAHRSGDTIVDMSYDVPDDEEQSGKFKTDEDHLPVHTINEKAEWESFNNIIMVKMKGKSELAYYEEYSDLDIKPELCFTEQQDHQDDCLMFNIAKDHGTESTGTLMISSRSLQGCDQVPAKMPAKKELTALGDLGLFSANDILEDDVPYGDVTQEFTAISDTEVAGKSEGLVIEQSPANAELSSKMTPQSETLGPYFKKEAIHSRCSWSQSSIESIVNGHTFSLPLEGDSKKWIEEGTVIGESVTLDNLNQPQQDDLATVIRSHGFNENLTEDNKDRMDKLQPALNWACTTVETDLADGTSVEEVFPLQFSNLVVKINEEPLEDTPIVSD</sequence>
<reference evidence="4" key="1">
    <citation type="submission" date="2016-06" db="UniProtKB">
        <authorList>
            <consortium name="WormBaseParasite"/>
        </authorList>
    </citation>
    <scope>IDENTIFICATION</scope>
</reference>
<protein>
    <submittedName>
        <fullName evidence="4">Ankyrin repeat domain-containing protein 31</fullName>
    </submittedName>
</protein>
<reference evidence="2 3" key="2">
    <citation type="submission" date="2018-11" db="EMBL/GenBank/DDBJ databases">
        <authorList>
            <consortium name="Pathogen Informatics"/>
        </authorList>
    </citation>
    <scope>NUCLEOTIDE SEQUENCE [LARGE SCALE GENOMIC DNA]</scope>
    <source>
        <strain evidence="2 3">NST_G2</strain>
    </source>
</reference>
<evidence type="ECO:0000313" key="3">
    <source>
        <dbReference type="Proteomes" id="UP000275846"/>
    </source>
</evidence>
<accession>A0A183S9U2</accession>
<feature type="compositionally biased region" description="Polar residues" evidence="1">
    <location>
        <begin position="30"/>
        <end position="47"/>
    </location>
</feature>
<proteinExistence type="predicted"/>
<evidence type="ECO:0000313" key="2">
    <source>
        <dbReference type="EMBL" id="VDL86665.1"/>
    </source>
</evidence>
<evidence type="ECO:0000313" key="4">
    <source>
        <dbReference type="WBParaSite" id="SSLN_0000103001-mRNA-1"/>
    </source>
</evidence>
<dbReference type="WBParaSite" id="SSLN_0000103001-mRNA-1">
    <property type="protein sequence ID" value="SSLN_0000103001-mRNA-1"/>
    <property type="gene ID" value="SSLN_0000103001"/>
</dbReference>
<evidence type="ECO:0000256" key="1">
    <source>
        <dbReference type="SAM" id="MobiDB-lite"/>
    </source>
</evidence>
<organism evidence="4">
    <name type="scientific">Schistocephalus solidus</name>
    <name type="common">Tapeworm</name>
    <dbReference type="NCBI Taxonomy" id="70667"/>
    <lineage>
        <taxon>Eukaryota</taxon>
        <taxon>Metazoa</taxon>
        <taxon>Spiralia</taxon>
        <taxon>Lophotrochozoa</taxon>
        <taxon>Platyhelminthes</taxon>
        <taxon>Cestoda</taxon>
        <taxon>Eucestoda</taxon>
        <taxon>Diphyllobothriidea</taxon>
        <taxon>Diphyllobothriidae</taxon>
        <taxon>Schistocephalus</taxon>
    </lineage>
</organism>
<feature type="region of interest" description="Disordered" evidence="1">
    <location>
        <begin position="1"/>
        <end position="51"/>
    </location>
</feature>
<feature type="compositionally biased region" description="Polar residues" evidence="1">
    <location>
        <begin position="76"/>
        <end position="95"/>
    </location>
</feature>
<feature type="region of interest" description="Disordered" evidence="1">
    <location>
        <begin position="76"/>
        <end position="107"/>
    </location>
</feature>
<dbReference type="OrthoDB" id="10361233at2759"/>
<feature type="compositionally biased region" description="Basic and acidic residues" evidence="1">
    <location>
        <begin position="96"/>
        <end position="107"/>
    </location>
</feature>
<dbReference type="AlphaFoldDB" id="A0A183S9U2"/>
<keyword evidence="3" id="KW-1185">Reference proteome</keyword>
<dbReference type="EMBL" id="UYSU01001229">
    <property type="protein sequence ID" value="VDL86665.1"/>
    <property type="molecule type" value="Genomic_DNA"/>
</dbReference>
<name>A0A183S9U2_SCHSO</name>